<dbReference type="GO" id="GO:0005525">
    <property type="term" value="F:GTP binding"/>
    <property type="evidence" value="ECO:0007669"/>
    <property type="project" value="InterPro"/>
</dbReference>
<dbReference type="GO" id="GO:0003924">
    <property type="term" value="F:GTPase activity"/>
    <property type="evidence" value="ECO:0007669"/>
    <property type="project" value="InterPro"/>
</dbReference>
<evidence type="ECO:0008006" key="4">
    <source>
        <dbReference type="Google" id="ProtNLM"/>
    </source>
</evidence>
<dbReference type="PANTHER" id="PTHR32120">
    <property type="entry name" value="SMALL RIBOSOMAL SUBUNIT BIOGENESIS GTPASE RSGA"/>
    <property type="match status" value="1"/>
</dbReference>
<dbReference type="PANTHER" id="PTHR32120:SF10">
    <property type="entry name" value="SMALL RIBOSOMAL SUBUNIT BIOGENESIS GTPASE RSGA"/>
    <property type="match status" value="1"/>
</dbReference>
<dbReference type="EMBL" id="BMXA01000001">
    <property type="protein sequence ID" value="GGZ96755.1"/>
    <property type="molecule type" value="Genomic_DNA"/>
</dbReference>
<evidence type="ECO:0000313" key="2">
    <source>
        <dbReference type="EMBL" id="GGZ96755.1"/>
    </source>
</evidence>
<dbReference type="Proteomes" id="UP000614811">
    <property type="component" value="Unassembled WGS sequence"/>
</dbReference>
<reference evidence="2" key="2">
    <citation type="submission" date="2020-09" db="EMBL/GenBank/DDBJ databases">
        <authorList>
            <person name="Sun Q."/>
            <person name="Kim S."/>
        </authorList>
    </citation>
    <scope>NUCLEOTIDE SEQUENCE</scope>
    <source>
        <strain evidence="2">KCTC 12711</strain>
    </source>
</reference>
<organism evidence="2 3">
    <name type="scientific">Arenicella chitinivorans</name>
    <dbReference type="NCBI Taxonomy" id="1329800"/>
    <lineage>
        <taxon>Bacteria</taxon>
        <taxon>Pseudomonadati</taxon>
        <taxon>Pseudomonadota</taxon>
        <taxon>Gammaproteobacteria</taxon>
        <taxon>Arenicellales</taxon>
        <taxon>Arenicellaceae</taxon>
        <taxon>Arenicella</taxon>
    </lineage>
</organism>
<dbReference type="Gene3D" id="1.10.40.50">
    <property type="entry name" value="Probable gtpase engc, domain 3"/>
    <property type="match status" value="1"/>
</dbReference>
<keyword evidence="3" id="KW-1185">Reference proteome</keyword>
<dbReference type="GO" id="GO:0042254">
    <property type="term" value="P:ribosome biogenesis"/>
    <property type="evidence" value="ECO:0007669"/>
    <property type="project" value="UniProtKB-KW"/>
</dbReference>
<protein>
    <recommendedName>
        <fullName evidence="4">Ribosome biogenesis GTPase RsgA</fullName>
    </recommendedName>
</protein>
<gene>
    <name evidence="2" type="ORF">GCM10008090_01240</name>
</gene>
<reference evidence="2" key="1">
    <citation type="journal article" date="2014" name="Int. J. Syst. Evol. Microbiol.">
        <title>Complete genome sequence of Corynebacterium casei LMG S-19264T (=DSM 44701T), isolated from a smear-ripened cheese.</title>
        <authorList>
            <consortium name="US DOE Joint Genome Institute (JGI-PGF)"/>
            <person name="Walter F."/>
            <person name="Albersmeier A."/>
            <person name="Kalinowski J."/>
            <person name="Ruckert C."/>
        </authorList>
    </citation>
    <scope>NUCLEOTIDE SEQUENCE</scope>
    <source>
        <strain evidence="2">KCTC 12711</strain>
    </source>
</reference>
<sequence>MHQLPSGGLVIDVPGIRELRVVEIRGSIGPVFEDIGFLAMQCQFADCNHVIEPGCAVLQAVEENVLGGRRLANYKKLRRENVLATATLAEKRARDREFGKMVKEAKRLKQTKDTT</sequence>
<comment type="caution">
    <text evidence="2">The sequence shown here is derived from an EMBL/GenBank/DDBJ whole genome shotgun (WGS) entry which is preliminary data.</text>
</comment>
<evidence type="ECO:0000256" key="1">
    <source>
        <dbReference type="ARBA" id="ARBA00022517"/>
    </source>
</evidence>
<dbReference type="InterPro" id="IPR004881">
    <property type="entry name" value="Ribosome_biogen_GTPase_RsgA"/>
</dbReference>
<proteinExistence type="predicted"/>
<evidence type="ECO:0000313" key="3">
    <source>
        <dbReference type="Proteomes" id="UP000614811"/>
    </source>
</evidence>
<dbReference type="InterPro" id="IPR027417">
    <property type="entry name" value="P-loop_NTPase"/>
</dbReference>
<dbReference type="SUPFAM" id="SSF52540">
    <property type="entry name" value="P-loop containing nucleoside triphosphate hydrolases"/>
    <property type="match status" value="1"/>
</dbReference>
<name>A0A918VFD1_9GAMM</name>
<dbReference type="AlphaFoldDB" id="A0A918VFD1"/>
<accession>A0A918VFD1</accession>
<keyword evidence="1" id="KW-0690">Ribosome biogenesis</keyword>